<accession>A0ACC5UQI7</accession>
<keyword evidence="2" id="KW-1185">Reference proteome</keyword>
<reference evidence="1 2" key="1">
    <citation type="journal article" date="2020" name="Microorganisms">
        <title>Reliable Identification of Environmental Pseudomonas Isolates Using the rpoD Gene.</title>
        <authorList>
            <consortium name="The Broad Institute Genome Sequencing Platform"/>
            <person name="Girard L."/>
            <person name="Lood C."/>
            <person name="Rokni-Zadeh H."/>
            <person name="van Noort V."/>
            <person name="Lavigne R."/>
            <person name="De Mot R."/>
        </authorList>
    </citation>
    <scope>NUCLEOTIDE SEQUENCE [LARGE SCALE GENOMIC DNA]</scope>
    <source>
        <strain evidence="1 2">RW1P2</strain>
    </source>
</reference>
<sequence length="123" mass="13416">MAAAQTVRVLLVMLSVPALFNLLLAAPATLMTVPLTSYEYPVEWLMGLFIEGGTAALVLQYIRAPNPWTFGPLLITAAPSTIMDAPGCKPTFWSKHGAMQRQDWFSGDGTRLLPTQARSTYNS</sequence>
<gene>
    <name evidence="1" type="ORF">HU758_015700</name>
</gene>
<dbReference type="Proteomes" id="UP000624243">
    <property type="component" value="Unassembled WGS sequence"/>
</dbReference>
<proteinExistence type="predicted"/>
<dbReference type="EMBL" id="JABWSB020000009">
    <property type="protein sequence ID" value="MBV4516626.1"/>
    <property type="molecule type" value="Genomic_DNA"/>
</dbReference>
<organism evidence="1 2">
    <name type="scientific">Pseudomonas kurunegalensis</name>
    <dbReference type="NCBI Taxonomy" id="485880"/>
    <lineage>
        <taxon>Bacteria</taxon>
        <taxon>Pseudomonadati</taxon>
        <taxon>Pseudomonadota</taxon>
        <taxon>Gammaproteobacteria</taxon>
        <taxon>Pseudomonadales</taxon>
        <taxon>Pseudomonadaceae</taxon>
        <taxon>Pseudomonas</taxon>
    </lineage>
</organism>
<protein>
    <submittedName>
        <fullName evidence="1">AbrB family transcriptional regulator</fullName>
    </submittedName>
</protein>
<evidence type="ECO:0000313" key="2">
    <source>
        <dbReference type="Proteomes" id="UP000624243"/>
    </source>
</evidence>
<comment type="caution">
    <text evidence="1">The sequence shown here is derived from an EMBL/GenBank/DDBJ whole genome shotgun (WGS) entry which is preliminary data.</text>
</comment>
<evidence type="ECO:0000313" key="1">
    <source>
        <dbReference type="EMBL" id="MBV4516626.1"/>
    </source>
</evidence>
<name>A0ACC5UQI7_9PSED</name>